<name>A0A7I7QIZ5_9MYCO</name>
<evidence type="ECO:0008006" key="4">
    <source>
        <dbReference type="Google" id="ProtNLM"/>
    </source>
</evidence>
<dbReference type="EMBL" id="AP022588">
    <property type="protein sequence ID" value="BBY26261.1"/>
    <property type="molecule type" value="Genomic_DNA"/>
</dbReference>
<dbReference type="AlphaFoldDB" id="A0A7I7QIZ5"/>
<feature type="transmembrane region" description="Helical" evidence="1">
    <location>
        <begin position="231"/>
        <end position="249"/>
    </location>
</feature>
<keyword evidence="3" id="KW-1185">Reference proteome</keyword>
<accession>A0A7I7QIZ5</accession>
<organism evidence="2 3">
    <name type="scientific">Mycolicibacterium sediminis</name>
    <dbReference type="NCBI Taxonomy" id="1286180"/>
    <lineage>
        <taxon>Bacteria</taxon>
        <taxon>Bacillati</taxon>
        <taxon>Actinomycetota</taxon>
        <taxon>Actinomycetes</taxon>
        <taxon>Mycobacteriales</taxon>
        <taxon>Mycobacteriaceae</taxon>
        <taxon>Mycolicibacterium</taxon>
    </lineage>
</organism>
<dbReference type="PANTHER" id="PTHR35007:SF4">
    <property type="entry name" value="CONSERVED TRANSMEMBRANE PROTEIN-RELATED"/>
    <property type="match status" value="1"/>
</dbReference>
<protein>
    <recommendedName>
        <fullName evidence="4">Type II secretion system protein GspF domain-containing protein</fullName>
    </recommendedName>
</protein>
<feature type="transmembrane region" description="Helical" evidence="1">
    <location>
        <begin position="201"/>
        <end position="219"/>
    </location>
</feature>
<keyword evidence="1" id="KW-0812">Transmembrane</keyword>
<reference evidence="2 3" key="1">
    <citation type="journal article" date="2019" name="Emerg. Microbes Infect.">
        <title>Comprehensive subspecies identification of 175 nontuberculous mycobacteria species based on 7547 genomic profiles.</title>
        <authorList>
            <person name="Matsumoto Y."/>
            <person name="Kinjo T."/>
            <person name="Motooka D."/>
            <person name="Nabeya D."/>
            <person name="Jung N."/>
            <person name="Uechi K."/>
            <person name="Horii T."/>
            <person name="Iida T."/>
            <person name="Fujita J."/>
            <person name="Nakamura S."/>
        </authorList>
    </citation>
    <scope>NUCLEOTIDE SEQUENCE [LARGE SCALE GENOMIC DNA]</scope>
    <source>
        <strain evidence="2 3">JCM 17899</strain>
    </source>
</reference>
<dbReference type="Proteomes" id="UP000467193">
    <property type="component" value="Chromosome"/>
</dbReference>
<evidence type="ECO:0000256" key="1">
    <source>
        <dbReference type="SAM" id="Phobius"/>
    </source>
</evidence>
<keyword evidence="1" id="KW-0472">Membrane</keyword>
<sequence length="259" mass="26614">MIAAAIALAIALLVVPASPRHRLSVAASRRRPRVPGLAVAAVIVAGSALLLPVSVATAAGLVTATIAWRRRRVALARRRDAESADVQGALGVLIGELRVGAHPVTAFEAAARESGGSTAGALRDVAARARLGADVSVGLAAVARNSTAPSHWERLADCWRLAHVHGLSIATLLRTAHRDAVERDRFATTVRAGTAGARATATILAALPVLGVGLGQLIGADPLRFLLSDGLGGWLLVVGATLICAGLLWSDRIIDRVIA</sequence>
<feature type="transmembrane region" description="Helical" evidence="1">
    <location>
        <begin position="38"/>
        <end position="68"/>
    </location>
</feature>
<keyword evidence="1" id="KW-1133">Transmembrane helix</keyword>
<dbReference type="KEGG" id="msei:MSEDJ_03570"/>
<dbReference type="PANTHER" id="PTHR35007">
    <property type="entry name" value="INTEGRAL MEMBRANE PROTEIN-RELATED"/>
    <property type="match status" value="1"/>
</dbReference>
<gene>
    <name evidence="2" type="ORF">MSEDJ_03570</name>
</gene>
<evidence type="ECO:0000313" key="2">
    <source>
        <dbReference type="EMBL" id="BBY26261.1"/>
    </source>
</evidence>
<proteinExistence type="predicted"/>
<evidence type="ECO:0000313" key="3">
    <source>
        <dbReference type="Proteomes" id="UP000467193"/>
    </source>
</evidence>
<dbReference type="RefSeq" id="WP_163795354.1">
    <property type="nucleotide sequence ID" value="NZ_AP022588.1"/>
</dbReference>